<proteinExistence type="inferred from homology"/>
<comment type="caution">
    <text evidence="6">The sequence shown here is derived from an EMBL/GenBank/DDBJ whole genome shotgun (WGS) entry which is preliminary data.</text>
</comment>
<dbReference type="InterPro" id="IPR050723">
    <property type="entry name" value="CFA/CMAS"/>
</dbReference>
<dbReference type="RefSeq" id="WP_269423084.1">
    <property type="nucleotide sequence ID" value="NZ_JAPWGY010000002.1"/>
</dbReference>
<evidence type="ECO:0000256" key="5">
    <source>
        <dbReference type="ARBA" id="ARBA00023098"/>
    </source>
</evidence>
<evidence type="ECO:0000256" key="4">
    <source>
        <dbReference type="ARBA" id="ARBA00022691"/>
    </source>
</evidence>
<evidence type="ECO:0000313" key="7">
    <source>
        <dbReference type="Proteomes" id="UP001069802"/>
    </source>
</evidence>
<keyword evidence="5" id="KW-0443">Lipid metabolism</keyword>
<dbReference type="SUPFAM" id="SSF53335">
    <property type="entry name" value="S-adenosyl-L-methionine-dependent methyltransferases"/>
    <property type="match status" value="1"/>
</dbReference>
<comment type="similarity">
    <text evidence="1">Belongs to the CFA/CMAS family.</text>
</comment>
<dbReference type="PANTHER" id="PTHR43667:SF1">
    <property type="entry name" value="CYCLOPROPANE-FATTY-ACYL-PHOSPHOLIPID SYNTHASE"/>
    <property type="match status" value="1"/>
</dbReference>
<keyword evidence="7" id="KW-1185">Reference proteome</keyword>
<dbReference type="InterPro" id="IPR029063">
    <property type="entry name" value="SAM-dependent_MTases_sf"/>
</dbReference>
<keyword evidence="3" id="KW-0808">Transferase</keyword>
<gene>
    <name evidence="6" type="ORF">O4H49_09030</name>
</gene>
<dbReference type="Proteomes" id="UP001069802">
    <property type="component" value="Unassembled WGS sequence"/>
</dbReference>
<dbReference type="PIRSF" id="PIRSF003085">
    <property type="entry name" value="CMAS"/>
    <property type="match status" value="1"/>
</dbReference>
<evidence type="ECO:0000256" key="1">
    <source>
        <dbReference type="ARBA" id="ARBA00010815"/>
    </source>
</evidence>
<dbReference type="EMBL" id="JAPWGY010000002">
    <property type="protein sequence ID" value="MCZ4280917.1"/>
    <property type="molecule type" value="Genomic_DNA"/>
</dbReference>
<dbReference type="InterPro" id="IPR003333">
    <property type="entry name" value="CMAS"/>
</dbReference>
<keyword evidence="4" id="KW-0949">S-adenosyl-L-methionine</keyword>
<dbReference type="Gene3D" id="3.40.50.150">
    <property type="entry name" value="Vaccinia Virus protein VP39"/>
    <property type="match status" value="1"/>
</dbReference>
<organism evidence="6 7">
    <name type="scientific">Kiloniella laminariae</name>
    <dbReference type="NCBI Taxonomy" id="454162"/>
    <lineage>
        <taxon>Bacteria</taxon>
        <taxon>Pseudomonadati</taxon>
        <taxon>Pseudomonadota</taxon>
        <taxon>Alphaproteobacteria</taxon>
        <taxon>Rhodospirillales</taxon>
        <taxon>Kiloniellaceae</taxon>
        <taxon>Kiloniella</taxon>
    </lineage>
</organism>
<evidence type="ECO:0000313" key="6">
    <source>
        <dbReference type="EMBL" id="MCZ4280917.1"/>
    </source>
</evidence>
<reference evidence="6" key="1">
    <citation type="submission" date="2022-12" db="EMBL/GenBank/DDBJ databases">
        <title>Bacterial isolates from different developmental stages of Nematostella vectensis.</title>
        <authorList>
            <person name="Fraune S."/>
        </authorList>
    </citation>
    <scope>NUCLEOTIDE SEQUENCE</scope>
    <source>
        <strain evidence="6">G21630-S1</strain>
    </source>
</reference>
<dbReference type="Pfam" id="PF02353">
    <property type="entry name" value="CMAS"/>
    <property type="match status" value="1"/>
</dbReference>
<sequence length="414" mass="47667">MSFLQENRFFKHAACDGPGSSLALWLLSKIVRSGRLEVTLPKGNVVELGDGSGNICGMSLPPLKNVLLLFFRPDPSLPDAFVAGKWRVTKGELEELIFLLLENEKQAPCKTLRGMISRIKKKFFHLRQYSPVDLSSHRVRHHYDLGNRLYRAFLDPEMFYSCAFFEKESDDLEQAQKNKVRITLERLGLDDKTRTVLDIGSGWGGLTRAIALRSDAEVTGITLSHEQFELANLRKEEIGEKKARKLFYELCDYRQHKEGQTACYDRIVSVGMYEHVGITQYRIFFDTIFRLLKQDGRAVVHSIVRRESDTTSRWIDQNIFPGGYIPAISEMIRPAEEAGLNVEAVYSHEGKNYARTLRLWRERFRRAKGELATEGYDEKFSRMWEFYLGACINSFDARQENLRVAQVVFTKALL</sequence>
<dbReference type="PANTHER" id="PTHR43667">
    <property type="entry name" value="CYCLOPROPANE-FATTY-ACYL-PHOSPHOLIPID SYNTHASE"/>
    <property type="match status" value="1"/>
</dbReference>
<accession>A0ABT4LLR6</accession>
<name>A0ABT4LLR6_9PROT</name>
<evidence type="ECO:0000256" key="2">
    <source>
        <dbReference type="ARBA" id="ARBA00022603"/>
    </source>
</evidence>
<dbReference type="CDD" id="cd02440">
    <property type="entry name" value="AdoMet_MTases"/>
    <property type="match status" value="1"/>
</dbReference>
<keyword evidence="2" id="KW-0489">Methyltransferase</keyword>
<evidence type="ECO:0000256" key="3">
    <source>
        <dbReference type="ARBA" id="ARBA00022679"/>
    </source>
</evidence>
<protein>
    <submittedName>
        <fullName evidence="6">Cyclopropane-fatty-acyl-phospholipid synthase</fullName>
    </submittedName>
</protein>